<dbReference type="SUPFAM" id="SSF158791">
    <property type="entry name" value="MgtE N-terminal domain-like"/>
    <property type="match status" value="1"/>
</dbReference>
<feature type="domain" description="Magnesium transporter MgtE intracellular" evidence="3">
    <location>
        <begin position="129"/>
        <end position="189"/>
    </location>
</feature>
<proteinExistence type="predicted"/>
<keyword evidence="1" id="KW-0175">Coiled coil</keyword>
<dbReference type="Gene3D" id="1.25.60.10">
    <property type="entry name" value="MgtE N-terminal domain-like"/>
    <property type="match status" value="1"/>
</dbReference>
<dbReference type="Pfam" id="PF03448">
    <property type="entry name" value="MgtE_N"/>
    <property type="match status" value="1"/>
</dbReference>
<sequence length="195" mass="22011">MRNKKEKKKKFGFWQWIVFGGIFPIIIVLSVLLAIFSIRGVNIFEEVEKIPVIGSLFTDENSVGTTVEDLENTINDLQAELKNEEAKATQLQSELETKENEIAQLQAENERLEQSVNELQSSNTTTNTDWDSVVKTYETMKPKDAALILVEMDEATALNILAELTEDQLADILEKMSPEEAAQFTDQLADLADNR</sequence>
<evidence type="ECO:0000259" key="3">
    <source>
        <dbReference type="Pfam" id="PF03448"/>
    </source>
</evidence>
<keyword evidence="2" id="KW-0812">Transmembrane</keyword>
<accession>A0A9E8LWA2</accession>
<evidence type="ECO:0000256" key="2">
    <source>
        <dbReference type="SAM" id="Phobius"/>
    </source>
</evidence>
<dbReference type="AlphaFoldDB" id="A0A9E8LWA2"/>
<dbReference type="RefSeq" id="WP_275418516.1">
    <property type="nucleotide sequence ID" value="NZ_CP106878.1"/>
</dbReference>
<dbReference type="KEGG" id="faf:OE104_05205"/>
<keyword evidence="5" id="KW-1185">Reference proteome</keyword>
<dbReference type="EMBL" id="CP106878">
    <property type="protein sequence ID" value="WAA10716.1"/>
    <property type="molecule type" value="Genomic_DNA"/>
</dbReference>
<dbReference type="InterPro" id="IPR038076">
    <property type="entry name" value="MgtE_N_sf"/>
</dbReference>
<evidence type="ECO:0000313" key="5">
    <source>
        <dbReference type="Proteomes" id="UP001164718"/>
    </source>
</evidence>
<evidence type="ECO:0000256" key="1">
    <source>
        <dbReference type="SAM" id="Coils"/>
    </source>
</evidence>
<dbReference type="InterPro" id="IPR006668">
    <property type="entry name" value="Mg_transptr_MgtE_intracell_dom"/>
</dbReference>
<protein>
    <submittedName>
        <fullName evidence="4">MotE family protein</fullName>
    </submittedName>
</protein>
<feature type="transmembrane region" description="Helical" evidence="2">
    <location>
        <begin position="12"/>
        <end position="36"/>
    </location>
</feature>
<keyword evidence="2" id="KW-1133">Transmembrane helix</keyword>
<evidence type="ECO:0000313" key="4">
    <source>
        <dbReference type="EMBL" id="WAA10716.1"/>
    </source>
</evidence>
<keyword evidence="2" id="KW-0472">Membrane</keyword>
<reference evidence="4" key="1">
    <citation type="submission" date="2022-09" db="EMBL/GenBank/DDBJ databases">
        <title>Complete Genomes of Fervidibacillus albus and Fervidibacillus halotolerans isolated from tidal flat sediments.</title>
        <authorList>
            <person name="Kwon K.K."/>
            <person name="Yang S.-H."/>
            <person name="Park M.J."/>
            <person name="Oh H.-M."/>
        </authorList>
    </citation>
    <scope>NUCLEOTIDE SEQUENCE</scope>
    <source>
        <strain evidence="4">MEBiC13591</strain>
    </source>
</reference>
<feature type="coiled-coil region" evidence="1">
    <location>
        <begin position="60"/>
        <end position="125"/>
    </location>
</feature>
<gene>
    <name evidence="4" type="ORF">OE104_05205</name>
</gene>
<name>A0A9E8LWA2_9BACI</name>
<organism evidence="4 5">
    <name type="scientific">Fervidibacillus albus</name>
    <dbReference type="NCBI Taxonomy" id="2980026"/>
    <lineage>
        <taxon>Bacteria</taxon>
        <taxon>Bacillati</taxon>
        <taxon>Bacillota</taxon>
        <taxon>Bacilli</taxon>
        <taxon>Bacillales</taxon>
        <taxon>Bacillaceae</taxon>
        <taxon>Fervidibacillus</taxon>
    </lineage>
</organism>
<dbReference type="Proteomes" id="UP001164718">
    <property type="component" value="Chromosome"/>
</dbReference>